<dbReference type="Pfam" id="PF00583">
    <property type="entry name" value="Acetyltransf_1"/>
    <property type="match status" value="1"/>
</dbReference>
<dbReference type="InterPro" id="IPR016181">
    <property type="entry name" value="Acyl_CoA_acyltransferase"/>
</dbReference>
<dbReference type="SUPFAM" id="SSF55729">
    <property type="entry name" value="Acyl-CoA N-acyltransferases (Nat)"/>
    <property type="match status" value="1"/>
</dbReference>
<dbReference type="PANTHER" id="PTHR43877">
    <property type="entry name" value="AMINOALKYLPHOSPHONATE N-ACETYLTRANSFERASE-RELATED-RELATED"/>
    <property type="match status" value="1"/>
</dbReference>
<organism evidence="4 5">
    <name type="scientific">Vogesella aquatica</name>
    <dbReference type="NCBI Taxonomy" id="2984206"/>
    <lineage>
        <taxon>Bacteria</taxon>
        <taxon>Pseudomonadati</taxon>
        <taxon>Pseudomonadota</taxon>
        <taxon>Betaproteobacteria</taxon>
        <taxon>Neisseriales</taxon>
        <taxon>Chromobacteriaceae</taxon>
        <taxon>Vogesella</taxon>
    </lineage>
</organism>
<evidence type="ECO:0000256" key="1">
    <source>
        <dbReference type="ARBA" id="ARBA00022679"/>
    </source>
</evidence>
<dbReference type="PANTHER" id="PTHR43877:SF2">
    <property type="entry name" value="AMINOALKYLPHOSPHONATE N-ACETYLTRANSFERASE-RELATED"/>
    <property type="match status" value="1"/>
</dbReference>
<evidence type="ECO:0000259" key="3">
    <source>
        <dbReference type="PROSITE" id="PS51186"/>
    </source>
</evidence>
<evidence type="ECO:0000313" key="4">
    <source>
        <dbReference type="EMBL" id="MDC7718713.1"/>
    </source>
</evidence>
<protein>
    <submittedName>
        <fullName evidence="4">GNAT family N-acetyltransferase</fullName>
    </submittedName>
</protein>
<gene>
    <name evidence="4" type="ORF">PQU95_16040</name>
</gene>
<reference evidence="4 5" key="1">
    <citation type="submission" date="2023-01" db="EMBL/GenBank/DDBJ databases">
        <title>Novel species of the genus Vogesella isolated from rivers.</title>
        <authorList>
            <person name="Lu H."/>
        </authorList>
    </citation>
    <scope>NUCLEOTIDE SEQUENCE [LARGE SCALE GENOMIC DNA]</scope>
    <source>
        <strain evidence="4 5">DC21W</strain>
    </source>
</reference>
<dbReference type="Proteomes" id="UP001219956">
    <property type="component" value="Unassembled WGS sequence"/>
</dbReference>
<keyword evidence="2" id="KW-0012">Acyltransferase</keyword>
<dbReference type="CDD" id="cd04301">
    <property type="entry name" value="NAT_SF"/>
    <property type="match status" value="1"/>
</dbReference>
<comment type="caution">
    <text evidence="4">The sequence shown here is derived from an EMBL/GenBank/DDBJ whole genome shotgun (WGS) entry which is preliminary data.</text>
</comment>
<sequence>MQHSTIVLRTMQAADFGAILAIQAQSYPANLIESRDALASRHALSPDTCWVAEHGGEVKGYVFAHPWHGDTPPQLNQPLARLPPQHDTLFIHDMALCRSTRGRGIAPRLLARLQDKARERGLRFARLVAVQGAQHYWARHGYRPYPLPAAKLACYGDDATGMVAELAASGAS</sequence>
<dbReference type="RefSeq" id="WP_272752946.1">
    <property type="nucleotide sequence ID" value="NZ_JAQQLF010000024.1"/>
</dbReference>
<dbReference type="InterPro" id="IPR050832">
    <property type="entry name" value="Bact_Acetyltransf"/>
</dbReference>
<evidence type="ECO:0000256" key="2">
    <source>
        <dbReference type="ARBA" id="ARBA00023315"/>
    </source>
</evidence>
<dbReference type="Gene3D" id="3.40.630.30">
    <property type="match status" value="1"/>
</dbReference>
<feature type="domain" description="N-acetyltransferase" evidence="3">
    <location>
        <begin position="6"/>
        <end position="167"/>
    </location>
</feature>
<evidence type="ECO:0000313" key="5">
    <source>
        <dbReference type="Proteomes" id="UP001219956"/>
    </source>
</evidence>
<keyword evidence="1" id="KW-0808">Transferase</keyword>
<dbReference type="InterPro" id="IPR000182">
    <property type="entry name" value="GNAT_dom"/>
</dbReference>
<name>A0ABT5J2Z4_9NEIS</name>
<accession>A0ABT5J2Z4</accession>
<dbReference type="EMBL" id="JAQQLF010000024">
    <property type="protein sequence ID" value="MDC7718713.1"/>
    <property type="molecule type" value="Genomic_DNA"/>
</dbReference>
<proteinExistence type="predicted"/>
<dbReference type="PROSITE" id="PS51186">
    <property type="entry name" value="GNAT"/>
    <property type="match status" value="1"/>
</dbReference>
<keyword evidence="5" id="KW-1185">Reference proteome</keyword>